<organism evidence="2 3">
    <name type="scientific">Nocardia panacis</name>
    <dbReference type="NCBI Taxonomy" id="2340916"/>
    <lineage>
        <taxon>Bacteria</taxon>
        <taxon>Bacillati</taxon>
        <taxon>Actinomycetota</taxon>
        <taxon>Actinomycetes</taxon>
        <taxon>Mycobacteriales</taxon>
        <taxon>Nocardiaceae</taxon>
        <taxon>Nocardia</taxon>
    </lineage>
</organism>
<keyword evidence="1" id="KW-0812">Transmembrane</keyword>
<dbReference type="NCBIfam" id="NF037996">
    <property type="entry name" value="B-4DMT"/>
    <property type="match status" value="1"/>
</dbReference>
<proteinExistence type="predicted"/>
<comment type="caution">
    <text evidence="2">The sequence shown here is derived from an EMBL/GenBank/DDBJ whole genome shotgun (WGS) entry which is preliminary data.</text>
</comment>
<evidence type="ECO:0000313" key="3">
    <source>
        <dbReference type="Proteomes" id="UP000266677"/>
    </source>
</evidence>
<evidence type="ECO:0000313" key="2">
    <source>
        <dbReference type="EMBL" id="RJO68360.1"/>
    </source>
</evidence>
<keyword evidence="1" id="KW-0472">Membrane</keyword>
<dbReference type="Proteomes" id="UP000266677">
    <property type="component" value="Unassembled WGS sequence"/>
</dbReference>
<feature type="transmembrane region" description="Helical" evidence="1">
    <location>
        <begin position="39"/>
        <end position="58"/>
    </location>
</feature>
<accession>A0A3A4K604</accession>
<evidence type="ECO:0000256" key="1">
    <source>
        <dbReference type="SAM" id="Phobius"/>
    </source>
</evidence>
<name>A0A3A4K604_9NOCA</name>
<keyword evidence="1" id="KW-1133">Transmembrane helix</keyword>
<dbReference type="OrthoDB" id="4375786at2"/>
<gene>
    <name evidence="2" type="ORF">D5S18_33645</name>
</gene>
<feature type="transmembrane region" description="Helical" evidence="1">
    <location>
        <begin position="12"/>
        <end position="33"/>
    </location>
</feature>
<sequence>MVFDMNAWVLRAIALGALVVLLRAALGFAMVYWPTNGPWMRALCLVVLLAAILLWGLFDGRKDRALHIDPEHGSDLTMRWLKAAIAAGLGSGLIAWLLDFVPRLDLGDNGLLFELTAAASSIVLIIFLPALLGVALGRWIAGRKNGTSAAAETDPPTQQLPAVTA</sequence>
<reference evidence="2 3" key="1">
    <citation type="submission" date="2018-09" db="EMBL/GenBank/DDBJ databases">
        <title>YIM PH21274 draft genome.</title>
        <authorList>
            <person name="Miao C."/>
        </authorList>
    </citation>
    <scope>NUCLEOTIDE SEQUENCE [LARGE SCALE GENOMIC DNA]</scope>
    <source>
        <strain evidence="2 3">YIM PH 21724</strain>
    </source>
</reference>
<dbReference type="InterPro" id="IPR047958">
    <property type="entry name" value="B-4DMT-like"/>
</dbReference>
<dbReference type="AlphaFoldDB" id="A0A3A4K604"/>
<feature type="transmembrane region" description="Helical" evidence="1">
    <location>
        <begin position="118"/>
        <end position="141"/>
    </location>
</feature>
<feature type="transmembrane region" description="Helical" evidence="1">
    <location>
        <begin position="79"/>
        <end position="98"/>
    </location>
</feature>
<keyword evidence="3" id="KW-1185">Reference proteome</keyword>
<evidence type="ECO:0008006" key="4">
    <source>
        <dbReference type="Google" id="ProtNLM"/>
    </source>
</evidence>
<dbReference type="EMBL" id="QZFU01000055">
    <property type="protein sequence ID" value="RJO68360.1"/>
    <property type="molecule type" value="Genomic_DNA"/>
</dbReference>
<protein>
    <recommendedName>
        <fullName evidence="4">B-4DMT family transporter</fullName>
    </recommendedName>
</protein>